<protein>
    <submittedName>
        <fullName evidence="2">Uncharacterized protein</fullName>
    </submittedName>
</protein>
<accession>A0AAD1UH72</accession>
<keyword evidence="1" id="KW-0472">Membrane</keyword>
<dbReference type="Proteomes" id="UP001295684">
    <property type="component" value="Unassembled WGS sequence"/>
</dbReference>
<reference evidence="2" key="1">
    <citation type="submission" date="2023-07" db="EMBL/GenBank/DDBJ databases">
        <authorList>
            <consortium name="AG Swart"/>
            <person name="Singh M."/>
            <person name="Singh A."/>
            <person name="Seah K."/>
            <person name="Emmerich C."/>
        </authorList>
    </citation>
    <scope>NUCLEOTIDE SEQUENCE</scope>
    <source>
        <strain evidence="2">DP1</strain>
    </source>
</reference>
<feature type="transmembrane region" description="Helical" evidence="1">
    <location>
        <begin position="27"/>
        <end position="52"/>
    </location>
</feature>
<dbReference type="EMBL" id="CAMPGE010010534">
    <property type="protein sequence ID" value="CAI2369381.1"/>
    <property type="molecule type" value="Genomic_DNA"/>
</dbReference>
<proteinExistence type="predicted"/>
<comment type="caution">
    <text evidence="2">The sequence shown here is derived from an EMBL/GenBank/DDBJ whole genome shotgun (WGS) entry which is preliminary data.</text>
</comment>
<evidence type="ECO:0000313" key="3">
    <source>
        <dbReference type="Proteomes" id="UP001295684"/>
    </source>
</evidence>
<evidence type="ECO:0000256" key="1">
    <source>
        <dbReference type="SAM" id="Phobius"/>
    </source>
</evidence>
<evidence type="ECO:0000313" key="2">
    <source>
        <dbReference type="EMBL" id="CAI2369381.1"/>
    </source>
</evidence>
<gene>
    <name evidence="2" type="ORF">ECRASSUSDP1_LOCUS10680</name>
</gene>
<keyword evidence="3" id="KW-1185">Reference proteome</keyword>
<keyword evidence="1" id="KW-0812">Transmembrane</keyword>
<keyword evidence="1" id="KW-1133">Transmembrane helix</keyword>
<organism evidence="2 3">
    <name type="scientific">Euplotes crassus</name>
    <dbReference type="NCBI Taxonomy" id="5936"/>
    <lineage>
        <taxon>Eukaryota</taxon>
        <taxon>Sar</taxon>
        <taxon>Alveolata</taxon>
        <taxon>Ciliophora</taxon>
        <taxon>Intramacronucleata</taxon>
        <taxon>Spirotrichea</taxon>
        <taxon>Hypotrichia</taxon>
        <taxon>Euplotida</taxon>
        <taxon>Euplotidae</taxon>
        <taxon>Moneuplotes</taxon>
    </lineage>
</organism>
<name>A0AAD1UH72_EUPCR</name>
<sequence>MKKTKGNLGGAGIEKRTEFKCRAGYKIIMYLLLFLAIGASISSGIAFIWILWSRIRQILHILLMEHPKTVRFLQVTKLLEFTVQSKSICSFTKRMNSSMEIYPLKINTLALSHSMLFFLRYIRMVISFIKVL</sequence>
<dbReference type="AlphaFoldDB" id="A0AAD1UH72"/>